<dbReference type="CDD" id="cd16982">
    <property type="entry name" value="CID_Pcf11"/>
    <property type="match status" value="1"/>
</dbReference>
<dbReference type="FunFam" id="1.25.40.90:FF:000016">
    <property type="entry name" value="mRNA cleavage factor complex component Pcf11"/>
    <property type="match status" value="1"/>
</dbReference>
<feature type="compositionally biased region" description="Basic and acidic residues" evidence="1">
    <location>
        <begin position="625"/>
        <end position="641"/>
    </location>
</feature>
<dbReference type="GO" id="GO:0005849">
    <property type="term" value="C:mRNA cleavage factor complex"/>
    <property type="evidence" value="ECO:0007669"/>
    <property type="project" value="InterPro"/>
</dbReference>
<accession>N1Q111</accession>
<dbReference type="PANTHER" id="PTHR15921:SF3">
    <property type="entry name" value="PRE-MRNA CLEAVAGE COMPLEX 2 PROTEIN PCF11"/>
    <property type="match status" value="1"/>
</dbReference>
<reference evidence="3 4" key="2">
    <citation type="journal article" date="2012" name="PLoS Pathog.">
        <title>Diverse lifestyles and strategies of plant pathogenesis encoded in the genomes of eighteen Dothideomycetes fungi.</title>
        <authorList>
            <person name="Ohm R.A."/>
            <person name="Feau N."/>
            <person name="Henrissat B."/>
            <person name="Schoch C.L."/>
            <person name="Horwitz B.A."/>
            <person name="Barry K.W."/>
            <person name="Condon B.J."/>
            <person name="Copeland A.C."/>
            <person name="Dhillon B."/>
            <person name="Glaser F."/>
            <person name="Hesse C.N."/>
            <person name="Kosti I."/>
            <person name="LaButti K."/>
            <person name="Lindquist E.A."/>
            <person name="Lucas S."/>
            <person name="Salamov A.A."/>
            <person name="Bradshaw R.E."/>
            <person name="Ciuffetti L."/>
            <person name="Hamelin R.C."/>
            <person name="Kema G.H.J."/>
            <person name="Lawrence C."/>
            <person name="Scott J.A."/>
            <person name="Spatafora J.W."/>
            <person name="Turgeon B.G."/>
            <person name="de Wit P.J.G.M."/>
            <person name="Zhong S."/>
            <person name="Goodwin S.B."/>
            <person name="Grigoriev I.V."/>
        </authorList>
    </citation>
    <scope>NUCLEOTIDE SEQUENCE [LARGE SCALE GENOMIC DNA]</scope>
    <source>
        <strain evidence="4">NZE10 / CBS 128990</strain>
    </source>
</reference>
<organism evidence="3 4">
    <name type="scientific">Dothistroma septosporum (strain NZE10 / CBS 128990)</name>
    <name type="common">Red band needle blight fungus</name>
    <name type="synonym">Mycosphaerella pini</name>
    <dbReference type="NCBI Taxonomy" id="675120"/>
    <lineage>
        <taxon>Eukaryota</taxon>
        <taxon>Fungi</taxon>
        <taxon>Dikarya</taxon>
        <taxon>Ascomycota</taxon>
        <taxon>Pezizomycotina</taxon>
        <taxon>Dothideomycetes</taxon>
        <taxon>Dothideomycetidae</taxon>
        <taxon>Mycosphaerellales</taxon>
        <taxon>Mycosphaerellaceae</taxon>
        <taxon>Dothistroma</taxon>
    </lineage>
</organism>
<dbReference type="InterPro" id="IPR054127">
    <property type="entry name" value="Pcf11_C"/>
</dbReference>
<dbReference type="eggNOG" id="KOG2071">
    <property type="taxonomic scope" value="Eukaryota"/>
</dbReference>
<evidence type="ECO:0000259" key="2">
    <source>
        <dbReference type="PROSITE" id="PS51391"/>
    </source>
</evidence>
<dbReference type="GO" id="GO:0006369">
    <property type="term" value="P:termination of RNA polymerase II transcription"/>
    <property type="evidence" value="ECO:0007669"/>
    <property type="project" value="InterPro"/>
</dbReference>
<dbReference type="Pfam" id="PF04818">
    <property type="entry name" value="CID"/>
    <property type="match status" value="1"/>
</dbReference>
<dbReference type="SMART" id="SM00582">
    <property type="entry name" value="RPR"/>
    <property type="match status" value="1"/>
</dbReference>
<dbReference type="PROSITE" id="PS51391">
    <property type="entry name" value="CID"/>
    <property type="match status" value="1"/>
</dbReference>
<dbReference type="GO" id="GO:0005737">
    <property type="term" value="C:cytoplasm"/>
    <property type="evidence" value="ECO:0007669"/>
    <property type="project" value="TreeGrafter"/>
</dbReference>
<evidence type="ECO:0000313" key="4">
    <source>
        <dbReference type="Proteomes" id="UP000016933"/>
    </source>
</evidence>
<dbReference type="AlphaFoldDB" id="N1Q111"/>
<dbReference type="GO" id="GO:0003729">
    <property type="term" value="F:mRNA binding"/>
    <property type="evidence" value="ECO:0007669"/>
    <property type="project" value="InterPro"/>
</dbReference>
<dbReference type="GO" id="GO:0000993">
    <property type="term" value="F:RNA polymerase II complex binding"/>
    <property type="evidence" value="ECO:0007669"/>
    <property type="project" value="InterPro"/>
</dbReference>
<dbReference type="InterPro" id="IPR006569">
    <property type="entry name" value="CID_dom"/>
</dbReference>
<feature type="region of interest" description="Disordered" evidence="1">
    <location>
        <begin position="624"/>
        <end position="653"/>
    </location>
</feature>
<dbReference type="HOGENOM" id="CLU_015606_0_0_1"/>
<dbReference type="SUPFAM" id="SSF48464">
    <property type="entry name" value="ENTH/VHS domain"/>
    <property type="match status" value="1"/>
</dbReference>
<dbReference type="EMBL" id="KB446536">
    <property type="protein sequence ID" value="EME48134.1"/>
    <property type="molecule type" value="Genomic_DNA"/>
</dbReference>
<reference evidence="4" key="1">
    <citation type="journal article" date="2012" name="PLoS Genet.">
        <title>The genomes of the fungal plant pathogens Cladosporium fulvum and Dothistroma septosporum reveal adaptation to different hosts and lifestyles but also signatures of common ancestry.</title>
        <authorList>
            <person name="de Wit P.J.G.M."/>
            <person name="van der Burgt A."/>
            <person name="Oekmen B."/>
            <person name="Stergiopoulos I."/>
            <person name="Abd-Elsalam K.A."/>
            <person name="Aerts A.L."/>
            <person name="Bahkali A.H."/>
            <person name="Beenen H.G."/>
            <person name="Chettri P."/>
            <person name="Cox M.P."/>
            <person name="Datema E."/>
            <person name="de Vries R.P."/>
            <person name="Dhillon B."/>
            <person name="Ganley A.R."/>
            <person name="Griffiths S.A."/>
            <person name="Guo Y."/>
            <person name="Hamelin R.C."/>
            <person name="Henrissat B."/>
            <person name="Kabir M.S."/>
            <person name="Jashni M.K."/>
            <person name="Kema G."/>
            <person name="Klaubauf S."/>
            <person name="Lapidus A."/>
            <person name="Levasseur A."/>
            <person name="Lindquist E."/>
            <person name="Mehrabi R."/>
            <person name="Ohm R.A."/>
            <person name="Owen T.J."/>
            <person name="Salamov A."/>
            <person name="Schwelm A."/>
            <person name="Schijlen E."/>
            <person name="Sun H."/>
            <person name="van den Burg H.A."/>
            <person name="van Ham R.C.H.J."/>
            <person name="Zhang S."/>
            <person name="Goodwin S.B."/>
            <person name="Grigoriev I.V."/>
            <person name="Collemare J."/>
            <person name="Bradshaw R.E."/>
        </authorList>
    </citation>
    <scope>NUCLEOTIDE SEQUENCE [LARGE SCALE GENOMIC DNA]</scope>
    <source>
        <strain evidence="4">NZE10 / CBS 128990</strain>
    </source>
</reference>
<protein>
    <recommendedName>
        <fullName evidence="2">CID domain-containing protein</fullName>
    </recommendedName>
</protein>
<dbReference type="InterPro" id="IPR045154">
    <property type="entry name" value="PCF11-like"/>
</dbReference>
<feature type="compositionally biased region" description="Gly residues" evidence="1">
    <location>
        <begin position="644"/>
        <end position="653"/>
    </location>
</feature>
<proteinExistence type="predicted"/>
<feature type="compositionally biased region" description="Pro residues" evidence="1">
    <location>
        <begin position="263"/>
        <end position="274"/>
    </location>
</feature>
<keyword evidence="4" id="KW-1185">Reference proteome</keyword>
<gene>
    <name evidence="3" type="ORF">DOTSEDRAFT_167754</name>
</gene>
<dbReference type="Gene3D" id="1.25.40.90">
    <property type="match status" value="1"/>
</dbReference>
<dbReference type="InterPro" id="IPR047415">
    <property type="entry name" value="Pcf11_CID"/>
</dbReference>
<dbReference type="OrthoDB" id="343582at2759"/>
<dbReference type="Pfam" id="PF21936">
    <property type="entry name" value="Pcf11_C"/>
    <property type="match status" value="1"/>
</dbReference>
<feature type="domain" description="CID" evidence="2">
    <location>
        <begin position="15"/>
        <end position="153"/>
    </location>
</feature>
<dbReference type="OMA" id="ARSDFAN"/>
<evidence type="ECO:0000256" key="1">
    <source>
        <dbReference type="SAM" id="MobiDB-lite"/>
    </source>
</evidence>
<dbReference type="Pfam" id="PF11526">
    <property type="entry name" value="Pfc11_Clp1_ID"/>
    <property type="match status" value="1"/>
</dbReference>
<dbReference type="GO" id="GO:0031124">
    <property type="term" value="P:mRNA 3'-end processing"/>
    <property type="evidence" value="ECO:0007669"/>
    <property type="project" value="InterPro"/>
</dbReference>
<dbReference type="PANTHER" id="PTHR15921">
    <property type="entry name" value="PRE-MRNA CLEAVAGE COMPLEX II"/>
    <property type="match status" value="1"/>
</dbReference>
<feature type="region of interest" description="Disordered" evidence="1">
    <location>
        <begin position="257"/>
        <end position="293"/>
    </location>
</feature>
<name>N1Q111_DOTSN</name>
<sequence>MSSRSPRGSISGASTSAEVAADFEDALKDLQGNNRYEISNLTIIAKENTEYAQAISQVLENHIKTTPASRKLPAFYVLDSIVKNVGTPYTVYLGRDLYRTFMDAYTLVDGTTRKAMEGLMKTWKEPVPGSLDPRPVFPLETVRPIENALIKARTAVLQSRQPQVPYRGNMPTPPQHNGQFSTPPHPFPSQPYPAYSVTRDIQLLIPRFQQMLASNPGDSRIRSQLGALQQLLNILQSRALSPPEFQAVHAQVTTLSGQLPAQQPAPPQPQPAAPIPQWQQPLTAPFVPPYQTPQQSQYPCAPYQFPAPPQLPAQATGASPAIPTSALSNLQALLANVQKPSTPQMRAAIPEIRNATHSQLHSIQNQAAAAPNTNGAANLLAALSKAGIINTAPPASAPAPQVPPPATAPPNLDFLKSLQSILPPVQSGTSSQIPGVAPAQTINAASIRVHRPELVHALYDAQPNQCTQCGRRFLATDEGREKKSRHLDWHFRTNQRIADPNLNRGHHRNWYVDEMEWIKHTEFDPSTTTATAQDAAAAAKAKDDPQQKSVRAPVGMTRNTCNICQEDMNSQYSDEFQDWIFANATVHNGRIVHATCLAEMTKPALGASSAGSFAAALANVGGGGYRERSATPDSLKRKAETAMDGGGARLKMA</sequence>
<evidence type="ECO:0000313" key="3">
    <source>
        <dbReference type="EMBL" id="EME48134.1"/>
    </source>
</evidence>
<dbReference type="InterPro" id="IPR021605">
    <property type="entry name" value="Pcf11_Clp1-ID"/>
</dbReference>
<dbReference type="InterPro" id="IPR008942">
    <property type="entry name" value="ENTH_VHS"/>
</dbReference>
<dbReference type="STRING" id="675120.N1Q111"/>
<dbReference type="Proteomes" id="UP000016933">
    <property type="component" value="Unassembled WGS sequence"/>
</dbReference>